<dbReference type="KEGG" id="nyu:D7D52_18305"/>
<keyword evidence="2" id="KW-0472">Membrane</keyword>
<keyword evidence="2" id="KW-1133">Transmembrane helix</keyword>
<dbReference type="PANTHER" id="PTHR33371">
    <property type="entry name" value="INTERMEMBRANE PHOSPHOLIPID TRANSPORT SYSTEM BINDING PROTEIN MLAD-RELATED"/>
    <property type="match status" value="1"/>
</dbReference>
<dbReference type="EMBL" id="CP032568">
    <property type="protein sequence ID" value="AYF75482.1"/>
    <property type="molecule type" value="Genomic_DNA"/>
</dbReference>
<dbReference type="AlphaFoldDB" id="A0A386ZCA1"/>
<dbReference type="Pfam" id="PF02470">
    <property type="entry name" value="MlaD"/>
    <property type="match status" value="1"/>
</dbReference>
<dbReference type="InterPro" id="IPR024516">
    <property type="entry name" value="Mce_C"/>
</dbReference>
<feature type="region of interest" description="Disordered" evidence="1">
    <location>
        <begin position="8"/>
        <end position="46"/>
    </location>
</feature>
<dbReference type="GO" id="GO:0005576">
    <property type="term" value="C:extracellular region"/>
    <property type="evidence" value="ECO:0007669"/>
    <property type="project" value="TreeGrafter"/>
</dbReference>
<dbReference type="InterPro" id="IPR003399">
    <property type="entry name" value="Mce/MlaD"/>
</dbReference>
<dbReference type="Pfam" id="PF11887">
    <property type="entry name" value="Mce4_CUP1"/>
    <property type="match status" value="1"/>
</dbReference>
<protein>
    <submittedName>
        <fullName evidence="5">MCE family protein</fullName>
    </submittedName>
</protein>
<evidence type="ECO:0000256" key="1">
    <source>
        <dbReference type="SAM" id="MobiDB-lite"/>
    </source>
</evidence>
<name>A0A386ZCA1_9NOCA</name>
<evidence type="ECO:0000313" key="6">
    <source>
        <dbReference type="Proteomes" id="UP000267164"/>
    </source>
</evidence>
<organism evidence="5 6">
    <name type="scientific">Nocardia yunnanensis</name>
    <dbReference type="NCBI Taxonomy" id="2382165"/>
    <lineage>
        <taxon>Bacteria</taxon>
        <taxon>Bacillati</taxon>
        <taxon>Actinomycetota</taxon>
        <taxon>Actinomycetes</taxon>
        <taxon>Mycobacteriales</taxon>
        <taxon>Nocardiaceae</taxon>
        <taxon>Nocardia</taxon>
    </lineage>
</organism>
<dbReference type="Proteomes" id="UP000267164">
    <property type="component" value="Chromosome"/>
</dbReference>
<feature type="domain" description="Mammalian cell entry C-terminal" evidence="4">
    <location>
        <begin position="182"/>
        <end position="408"/>
    </location>
</feature>
<reference evidence="5 6" key="1">
    <citation type="submission" date="2018-09" db="EMBL/GenBank/DDBJ databases">
        <title>Nocardia yunnanensis sp. nov., an actinomycete isolated from a soil sample.</title>
        <authorList>
            <person name="Zhang J."/>
        </authorList>
    </citation>
    <scope>NUCLEOTIDE SEQUENCE [LARGE SCALE GENOMIC DNA]</scope>
    <source>
        <strain evidence="5 6">CFHS0054</strain>
    </source>
</reference>
<proteinExistence type="predicted"/>
<gene>
    <name evidence="5" type="ORF">D7D52_18305</name>
</gene>
<feature type="transmembrane region" description="Helical" evidence="2">
    <location>
        <begin position="68"/>
        <end position="89"/>
    </location>
</feature>
<dbReference type="GO" id="GO:0051701">
    <property type="term" value="P:biological process involved in interaction with host"/>
    <property type="evidence" value="ECO:0007669"/>
    <property type="project" value="TreeGrafter"/>
</dbReference>
<dbReference type="PANTHER" id="PTHR33371:SF19">
    <property type="entry name" value="MCE-FAMILY PROTEIN MCE4A"/>
    <property type="match status" value="1"/>
</dbReference>
<keyword evidence="6" id="KW-1185">Reference proteome</keyword>
<accession>A0A386ZCA1</accession>
<keyword evidence="2" id="KW-0812">Transmembrane</keyword>
<sequence length="478" mass="50963">MLLRLLRHRRPARGGHRGRAGHARQHHPHDHSQHAADHGVLGHRRGRKTRGLNVANDFELDGRGPSTVALLLTGTAFGLVCAVCAWLLVAKSTGSLDARVRVTAELTSVGDGLPKKSDVKFRGLLVGMVREVTPAHDSRPNIVHIDLKPEYAQGIPDNVTARIVPSNAFAVSSVQLVDNGSAPALRDGARIAEDHTLPTQLFQSTLARVHELVAAVARPDSAQTLGMLRTLSDATLGQGPTLTAAVDGLNRVTAQMNSLRADDTGPGTLATWNTAIATLRGSAPELVDALHAAVVPMRTVAEKQQQLTGLLAGSHDTLATMGTALDNHIDQLVAITRDLTPVVGVLADNQAKYPAVMVRLNDTVNTFFRELWTRTGDKLAFTFRLVVSLTPLRLYVRADCPVYGELRGRSCDTAPETTPVPQTAGLPDMRAYTPPPGTVAAPALPTGASAADRILLGPLRIPAPEPEFTPLADQRAGR</sequence>
<dbReference type="InterPro" id="IPR052336">
    <property type="entry name" value="MlaD_Phospholipid_Transporter"/>
</dbReference>
<evidence type="ECO:0000259" key="4">
    <source>
        <dbReference type="Pfam" id="PF11887"/>
    </source>
</evidence>
<evidence type="ECO:0000313" key="5">
    <source>
        <dbReference type="EMBL" id="AYF75482.1"/>
    </source>
</evidence>
<feature type="compositionally biased region" description="Basic residues" evidence="1">
    <location>
        <begin position="8"/>
        <end position="29"/>
    </location>
</feature>
<evidence type="ECO:0000259" key="3">
    <source>
        <dbReference type="Pfam" id="PF02470"/>
    </source>
</evidence>
<feature type="domain" description="Mce/MlaD" evidence="3">
    <location>
        <begin position="100"/>
        <end position="177"/>
    </location>
</feature>
<evidence type="ECO:0000256" key="2">
    <source>
        <dbReference type="SAM" id="Phobius"/>
    </source>
</evidence>
<dbReference type="OrthoDB" id="4571090at2"/>